<sequence length="72" mass="7530">MAEIRKHKPSSSPIARALEAAMGESIKPVVPGSRPDKGVEEPETKLESSPSVAASPAQWGSFTVAMPPKSSD</sequence>
<evidence type="ECO:0000256" key="1">
    <source>
        <dbReference type="SAM" id="MobiDB-lite"/>
    </source>
</evidence>
<dbReference type="RefSeq" id="WP_002517304.1">
    <property type="nucleotide sequence ID" value="NZ_AP019664.1"/>
</dbReference>
<dbReference type="EMBL" id="MVCE01000002">
    <property type="protein sequence ID" value="PGF34948.1"/>
    <property type="molecule type" value="Genomic_DNA"/>
</dbReference>
<dbReference type="GeneID" id="92856358"/>
<protein>
    <submittedName>
        <fullName evidence="2">Uncharacterized protein</fullName>
    </submittedName>
</protein>
<reference evidence="2 3" key="1">
    <citation type="submission" date="2017-02" db="EMBL/GenBank/DDBJ databases">
        <title>Prevalence of linear plasmids in Cutibacterium acnes isolates obtained from cancerous prostatic tissue.</title>
        <authorList>
            <person name="Davidsson S."/>
            <person name="Bruggemann H."/>
        </authorList>
    </citation>
    <scope>NUCLEOTIDE SEQUENCE [LARGE SCALE GENOMIC DNA]</scope>
    <source>
        <strain evidence="2 3">11-78</strain>
    </source>
</reference>
<accession>A0A2B7ICJ0</accession>
<evidence type="ECO:0000313" key="2">
    <source>
        <dbReference type="EMBL" id="PGF34948.1"/>
    </source>
</evidence>
<name>A0A2B7ICJ0_CUTAC</name>
<dbReference type="AlphaFoldDB" id="A0A2B7ICJ0"/>
<gene>
    <name evidence="2" type="ORF">B1B09_04840</name>
</gene>
<evidence type="ECO:0000313" key="3">
    <source>
        <dbReference type="Proteomes" id="UP000226191"/>
    </source>
</evidence>
<dbReference type="OrthoDB" id="3712289at2"/>
<comment type="caution">
    <text evidence="2">The sequence shown here is derived from an EMBL/GenBank/DDBJ whole genome shotgun (WGS) entry which is preliminary data.</text>
</comment>
<dbReference type="Proteomes" id="UP000226191">
    <property type="component" value="Unassembled WGS sequence"/>
</dbReference>
<feature type="compositionally biased region" description="Basic and acidic residues" evidence="1">
    <location>
        <begin position="34"/>
        <end position="46"/>
    </location>
</feature>
<organism evidence="2 3">
    <name type="scientific">Cutibacterium acnes</name>
    <name type="common">Propionibacterium acnes</name>
    <dbReference type="NCBI Taxonomy" id="1747"/>
    <lineage>
        <taxon>Bacteria</taxon>
        <taxon>Bacillati</taxon>
        <taxon>Actinomycetota</taxon>
        <taxon>Actinomycetes</taxon>
        <taxon>Propionibacteriales</taxon>
        <taxon>Propionibacteriaceae</taxon>
        <taxon>Cutibacterium</taxon>
    </lineage>
</organism>
<feature type="region of interest" description="Disordered" evidence="1">
    <location>
        <begin position="22"/>
        <end position="72"/>
    </location>
</feature>
<proteinExistence type="predicted"/>